<evidence type="ECO:0000256" key="9">
    <source>
        <dbReference type="SAM" id="MobiDB-lite"/>
    </source>
</evidence>
<evidence type="ECO:0000256" key="10">
    <source>
        <dbReference type="SAM" id="Phobius"/>
    </source>
</evidence>
<dbReference type="SUPFAM" id="SSF52540">
    <property type="entry name" value="P-loop containing nucleoside triphosphate hydrolases"/>
    <property type="match status" value="1"/>
</dbReference>
<dbReference type="PANTHER" id="PTHR48041:SF41">
    <property type="entry name" value="ABC TRANSPORTER G FAMILY"/>
    <property type="match status" value="1"/>
</dbReference>
<keyword evidence="3" id="KW-0813">Transport</keyword>
<dbReference type="GO" id="GO:0016887">
    <property type="term" value="F:ATP hydrolysis activity"/>
    <property type="evidence" value="ECO:0007669"/>
    <property type="project" value="InterPro"/>
</dbReference>
<dbReference type="AlphaFoldDB" id="A0A5J4YHA9"/>
<dbReference type="OrthoDB" id="66620at2759"/>
<keyword evidence="6" id="KW-0067">ATP-binding</keyword>
<evidence type="ECO:0000256" key="2">
    <source>
        <dbReference type="ARBA" id="ARBA00014334"/>
    </source>
</evidence>
<feature type="region of interest" description="Disordered" evidence="9">
    <location>
        <begin position="79"/>
        <end position="144"/>
    </location>
</feature>
<dbReference type="InterPro" id="IPR050352">
    <property type="entry name" value="ABCG_transporters"/>
</dbReference>
<dbReference type="InterPro" id="IPR027417">
    <property type="entry name" value="P-loop_NTPase"/>
</dbReference>
<evidence type="ECO:0000313" key="13">
    <source>
        <dbReference type="EMBL" id="KAA8492889.1"/>
    </source>
</evidence>
<evidence type="ECO:0000259" key="11">
    <source>
        <dbReference type="PROSITE" id="PS50893"/>
    </source>
</evidence>
<keyword evidence="7 10" id="KW-1133">Transmembrane helix</keyword>
<dbReference type="Proteomes" id="UP000324585">
    <property type="component" value="Unassembled WGS sequence"/>
</dbReference>
<dbReference type="SMART" id="SM00382">
    <property type="entry name" value="AAA"/>
    <property type="match status" value="1"/>
</dbReference>
<evidence type="ECO:0000256" key="8">
    <source>
        <dbReference type="ARBA" id="ARBA00023136"/>
    </source>
</evidence>
<keyword evidence="5" id="KW-0547">Nucleotide-binding</keyword>
<evidence type="ECO:0000256" key="6">
    <source>
        <dbReference type="ARBA" id="ARBA00022840"/>
    </source>
</evidence>
<dbReference type="InterPro" id="IPR003439">
    <property type="entry name" value="ABC_transporter-like_ATP-bd"/>
</dbReference>
<dbReference type="EMBL" id="VRMN01000024">
    <property type="protein sequence ID" value="KAA8490515.1"/>
    <property type="molecule type" value="Genomic_DNA"/>
</dbReference>
<evidence type="ECO:0000256" key="4">
    <source>
        <dbReference type="ARBA" id="ARBA00022692"/>
    </source>
</evidence>
<dbReference type="InterPro" id="IPR017871">
    <property type="entry name" value="ABC_transporter-like_CS"/>
</dbReference>
<dbReference type="GO" id="GO:0140359">
    <property type="term" value="F:ABC-type transporter activity"/>
    <property type="evidence" value="ECO:0007669"/>
    <property type="project" value="InterPro"/>
</dbReference>
<evidence type="ECO:0000256" key="3">
    <source>
        <dbReference type="ARBA" id="ARBA00022448"/>
    </source>
</evidence>
<dbReference type="Pfam" id="PF01061">
    <property type="entry name" value="ABC2_membrane"/>
    <property type="match status" value="1"/>
</dbReference>
<evidence type="ECO:0000256" key="1">
    <source>
        <dbReference type="ARBA" id="ARBA00004141"/>
    </source>
</evidence>
<sequence length="762" mass="82531">MEAAVAMGTALIVPQHTLTVAAISAAVALVKRLRAKGKISGVDASGKPVEDDESVHVIDDSKPVELLWGDVTVKLVSTKKQKAVKKKPASSTPVRQTQGSTTSVRHKGREVGKARGASGIAHPSLDEGTSQQATAKERAPQQAPAARILLDSVSGVAKPGRLLAIMGPSGAGKSTLLDSLAGRLPKSNAIELEGYIFVNGAHAGSASTRNQAYLVQDPVFFSQLTVRETLLFAAQTSTTLRNKDQATCVAACDSLIAKLGLTTCADTCIGDSSARGISGGERKRVALACELLGAPKLVFADEPTTGLDSFQAEKVMQALRKLADEGHTVVISIHQPNERVYKMFDDLLLLAEGGRAVYFGEANDKAAAYFGELGFPLPEHFSHPDHFLELITIDRSSVESQRISELRLDSFVRRFSESFVKPTLPVGTSKHTSRAFIQPIPLGTQLKLLFERSWRQIKRNKRYFMQRMIPSVMSSLLFGIIYGNIGLGQSSVMDRLGLLQVATINTAMLSLVRTLYIFPVEKSVVQSERAKSAYELFPYLASKLVADTPIAAIFPAAFGTILYAMCGLQRSLPKFFSFLAITVAESFTASAHGLVVGALASSVEAAVSIGPNSMTLFTVFGGYYVNSESVPWLLRWVPNISLIRWGFQAKCINEFDGLMFESVGESDVQTGEEALARVGFGDCSVWTALCNELRILGTLYCITYAVLLMKQPKFTEPSVPEPRRAKATVEDVTLGAEDEELDDQADRGDKYRKLVRTKSAYM</sequence>
<dbReference type="Gene3D" id="3.40.50.300">
    <property type="entry name" value="P-loop containing nucleotide triphosphate hydrolases"/>
    <property type="match status" value="1"/>
</dbReference>
<feature type="transmembrane region" description="Helical" evidence="10">
    <location>
        <begin position="468"/>
        <end position="485"/>
    </location>
</feature>
<feature type="compositionally biased region" description="Polar residues" evidence="9">
    <location>
        <begin position="89"/>
        <end position="103"/>
    </location>
</feature>
<feature type="compositionally biased region" description="Basic residues" evidence="9">
    <location>
        <begin position="79"/>
        <end position="88"/>
    </location>
</feature>
<dbReference type="InterPro" id="IPR013525">
    <property type="entry name" value="ABC2_TM"/>
</dbReference>
<proteinExistence type="predicted"/>
<evidence type="ECO:0000313" key="14">
    <source>
        <dbReference type="Proteomes" id="UP000324585"/>
    </source>
</evidence>
<dbReference type="Pfam" id="PF19055">
    <property type="entry name" value="ABC2_membrane_7"/>
    <property type="match status" value="1"/>
</dbReference>
<feature type="domain" description="ABC transporter" evidence="11">
    <location>
        <begin position="135"/>
        <end position="378"/>
    </location>
</feature>
<feature type="region of interest" description="Disordered" evidence="9">
    <location>
        <begin position="715"/>
        <end position="745"/>
    </location>
</feature>
<keyword evidence="4 10" id="KW-0812">Transmembrane</keyword>
<comment type="subcellular location">
    <subcellularLocation>
        <location evidence="1">Membrane</location>
        <topology evidence="1">Multi-pass membrane protein</topology>
    </subcellularLocation>
</comment>
<comment type="caution">
    <text evidence="12">The sequence shown here is derived from an EMBL/GenBank/DDBJ whole genome shotgun (WGS) entry which is preliminary data.</text>
</comment>
<gene>
    <name evidence="12" type="ORF">FVE85_5040</name>
    <name evidence="13" type="ORF">FVE85_9161</name>
</gene>
<evidence type="ECO:0000256" key="7">
    <source>
        <dbReference type="ARBA" id="ARBA00022989"/>
    </source>
</evidence>
<keyword evidence="14" id="KW-1185">Reference proteome</keyword>
<accession>A0A5J4YHA9</accession>
<dbReference type="PROSITE" id="PS50893">
    <property type="entry name" value="ABC_TRANSPORTER_2"/>
    <property type="match status" value="1"/>
</dbReference>
<dbReference type="GO" id="GO:0005524">
    <property type="term" value="F:ATP binding"/>
    <property type="evidence" value="ECO:0007669"/>
    <property type="project" value="UniProtKB-KW"/>
</dbReference>
<dbReference type="PROSITE" id="PS00211">
    <property type="entry name" value="ABC_TRANSPORTER_1"/>
    <property type="match status" value="1"/>
</dbReference>
<dbReference type="OMA" id="PWLAWIK"/>
<evidence type="ECO:0000313" key="12">
    <source>
        <dbReference type="EMBL" id="KAA8490515.1"/>
    </source>
</evidence>
<dbReference type="PANTHER" id="PTHR48041">
    <property type="entry name" value="ABC TRANSPORTER G FAMILY MEMBER 28"/>
    <property type="match status" value="1"/>
</dbReference>
<feature type="transmembrane region" description="Helical" evidence="10">
    <location>
        <begin position="497"/>
        <end position="518"/>
    </location>
</feature>
<dbReference type="Pfam" id="PF00005">
    <property type="entry name" value="ABC_tran"/>
    <property type="match status" value="1"/>
</dbReference>
<dbReference type="EMBL" id="VRMN01000008">
    <property type="protein sequence ID" value="KAA8492889.1"/>
    <property type="molecule type" value="Genomic_DNA"/>
</dbReference>
<feature type="transmembrane region" description="Helical" evidence="10">
    <location>
        <begin position="575"/>
        <end position="599"/>
    </location>
</feature>
<dbReference type="InterPro" id="IPR003593">
    <property type="entry name" value="AAA+_ATPase"/>
</dbReference>
<protein>
    <recommendedName>
        <fullName evidence="2">Probable ATP-dependent transporter ycf16</fullName>
    </recommendedName>
</protein>
<evidence type="ECO:0000256" key="5">
    <source>
        <dbReference type="ARBA" id="ARBA00022741"/>
    </source>
</evidence>
<feature type="transmembrane region" description="Helical" evidence="10">
    <location>
        <begin position="550"/>
        <end position="568"/>
    </location>
</feature>
<dbReference type="InterPro" id="IPR043926">
    <property type="entry name" value="ABCG_dom"/>
</dbReference>
<organism evidence="12 14">
    <name type="scientific">Porphyridium purpureum</name>
    <name type="common">Red alga</name>
    <name type="synonym">Porphyridium cruentum</name>
    <dbReference type="NCBI Taxonomy" id="35688"/>
    <lineage>
        <taxon>Eukaryota</taxon>
        <taxon>Rhodophyta</taxon>
        <taxon>Bangiophyceae</taxon>
        <taxon>Porphyridiales</taxon>
        <taxon>Porphyridiaceae</taxon>
        <taxon>Porphyridium</taxon>
    </lineage>
</organism>
<dbReference type="GO" id="GO:0016020">
    <property type="term" value="C:membrane"/>
    <property type="evidence" value="ECO:0007669"/>
    <property type="project" value="UniProtKB-SubCell"/>
</dbReference>
<reference evidence="12" key="2">
    <citation type="submission" date="2019-09" db="EMBL/GenBank/DDBJ databases">
        <title>Expansion of phycobilisome linker gene families in mesophilic red algae.</title>
        <authorList>
            <person name="Lee J."/>
        </authorList>
    </citation>
    <scope>NUCLEOTIDE SEQUENCE [LARGE SCALE GENOMIC DNA]</scope>
    <source>
        <strain evidence="12">CCMP 1328</strain>
        <tissue evidence="12">Unicellular</tissue>
    </source>
</reference>
<reference evidence="14" key="1">
    <citation type="journal article" date="2019" name="Nat. Commun.">
        <title>Expansion of phycobilisome linker gene families in mesophilic red algae.</title>
        <authorList>
            <person name="Lee J."/>
            <person name="Kim D."/>
            <person name="Bhattacharya D."/>
            <person name="Yoon H.S."/>
        </authorList>
    </citation>
    <scope>NUCLEOTIDE SEQUENCE [LARGE SCALE GENOMIC DNA]</scope>
    <source>
        <strain evidence="14">CCMP 1328</strain>
    </source>
</reference>
<name>A0A5J4YHA9_PORPP</name>
<keyword evidence="8 10" id="KW-0472">Membrane</keyword>